<name>A0A371FSX6_MUCPR</name>
<evidence type="ECO:0000256" key="1">
    <source>
        <dbReference type="SAM" id="SignalP"/>
    </source>
</evidence>
<organism evidence="2 3">
    <name type="scientific">Mucuna pruriens</name>
    <name type="common">Velvet bean</name>
    <name type="synonym">Dolichos pruriens</name>
    <dbReference type="NCBI Taxonomy" id="157652"/>
    <lineage>
        <taxon>Eukaryota</taxon>
        <taxon>Viridiplantae</taxon>
        <taxon>Streptophyta</taxon>
        <taxon>Embryophyta</taxon>
        <taxon>Tracheophyta</taxon>
        <taxon>Spermatophyta</taxon>
        <taxon>Magnoliopsida</taxon>
        <taxon>eudicotyledons</taxon>
        <taxon>Gunneridae</taxon>
        <taxon>Pentapetalae</taxon>
        <taxon>rosids</taxon>
        <taxon>fabids</taxon>
        <taxon>Fabales</taxon>
        <taxon>Fabaceae</taxon>
        <taxon>Papilionoideae</taxon>
        <taxon>50 kb inversion clade</taxon>
        <taxon>NPAAA clade</taxon>
        <taxon>indigoferoid/millettioid clade</taxon>
        <taxon>Phaseoleae</taxon>
        <taxon>Mucuna</taxon>
    </lineage>
</organism>
<feature type="non-terminal residue" evidence="2">
    <location>
        <position position="1"/>
    </location>
</feature>
<dbReference type="Proteomes" id="UP000257109">
    <property type="component" value="Unassembled WGS sequence"/>
</dbReference>
<keyword evidence="1" id="KW-0732">Signal</keyword>
<sequence length="128" mass="14520">MHQVSLAIILVLAPQGEARRALYSIRGRCIYWKGNINNEHKENRWRAEVKGRGVGGRALVTINSPTLPFTSQPQQEPQPTFVGELILTIPFVVVTPSTLEDSLTPEYLSLYSEHLVNQRHFLQVIDKE</sequence>
<gene>
    <name evidence="2" type="ORF">CR513_38192</name>
</gene>
<keyword evidence="3" id="KW-1185">Reference proteome</keyword>
<feature type="chain" id="PRO_5016794286" evidence="1">
    <location>
        <begin position="19"/>
        <end position="128"/>
    </location>
</feature>
<dbReference type="AlphaFoldDB" id="A0A371FSX6"/>
<evidence type="ECO:0000313" key="2">
    <source>
        <dbReference type="EMBL" id="RDX81163.1"/>
    </source>
</evidence>
<evidence type="ECO:0000313" key="3">
    <source>
        <dbReference type="Proteomes" id="UP000257109"/>
    </source>
</evidence>
<feature type="signal peptide" evidence="1">
    <location>
        <begin position="1"/>
        <end position="18"/>
    </location>
</feature>
<dbReference type="EMBL" id="QJKJ01007992">
    <property type="protein sequence ID" value="RDX81163.1"/>
    <property type="molecule type" value="Genomic_DNA"/>
</dbReference>
<proteinExistence type="predicted"/>
<accession>A0A371FSX6</accession>
<comment type="caution">
    <text evidence="2">The sequence shown here is derived from an EMBL/GenBank/DDBJ whole genome shotgun (WGS) entry which is preliminary data.</text>
</comment>
<reference evidence="2" key="1">
    <citation type="submission" date="2018-05" db="EMBL/GenBank/DDBJ databases">
        <title>Draft genome of Mucuna pruriens seed.</title>
        <authorList>
            <person name="Nnadi N.E."/>
            <person name="Vos R."/>
            <person name="Hasami M.H."/>
            <person name="Devisetty U.K."/>
            <person name="Aguiy J.C."/>
        </authorList>
    </citation>
    <scope>NUCLEOTIDE SEQUENCE [LARGE SCALE GENOMIC DNA]</scope>
    <source>
        <strain evidence="2">JCA_2017</strain>
    </source>
</reference>
<protein>
    <submittedName>
        <fullName evidence="2">Uncharacterized protein</fullName>
    </submittedName>
</protein>